<accession>A0AAF0X958</accession>
<dbReference type="AlphaFoldDB" id="A0AAF0X958"/>
<dbReference type="Proteomes" id="UP000077755">
    <property type="component" value="Chromosome 6"/>
</dbReference>
<reference evidence="1" key="2">
    <citation type="submission" date="2022-03" db="EMBL/GenBank/DDBJ databases">
        <title>Draft title - Genomic analysis of global carrot germplasm unveils the trajectory of domestication and the origin of high carotenoid orange carrot.</title>
        <authorList>
            <person name="Iorizzo M."/>
            <person name="Ellison S."/>
            <person name="Senalik D."/>
            <person name="Macko-Podgorni A."/>
            <person name="Grzebelus D."/>
            <person name="Bostan H."/>
            <person name="Rolling W."/>
            <person name="Curaba J."/>
            <person name="Simon P."/>
        </authorList>
    </citation>
    <scope>NUCLEOTIDE SEQUENCE</scope>
    <source>
        <tissue evidence="1">Leaf</tissue>
    </source>
</reference>
<organism evidence="1 2">
    <name type="scientific">Daucus carota subsp. sativus</name>
    <name type="common">Carrot</name>
    <dbReference type="NCBI Taxonomy" id="79200"/>
    <lineage>
        <taxon>Eukaryota</taxon>
        <taxon>Viridiplantae</taxon>
        <taxon>Streptophyta</taxon>
        <taxon>Embryophyta</taxon>
        <taxon>Tracheophyta</taxon>
        <taxon>Spermatophyta</taxon>
        <taxon>Magnoliopsida</taxon>
        <taxon>eudicotyledons</taxon>
        <taxon>Gunneridae</taxon>
        <taxon>Pentapetalae</taxon>
        <taxon>asterids</taxon>
        <taxon>campanulids</taxon>
        <taxon>Apiales</taxon>
        <taxon>Apiaceae</taxon>
        <taxon>Apioideae</taxon>
        <taxon>Scandiceae</taxon>
        <taxon>Daucinae</taxon>
        <taxon>Daucus</taxon>
        <taxon>Daucus sect. Daucus</taxon>
    </lineage>
</organism>
<keyword evidence="2" id="KW-1185">Reference proteome</keyword>
<evidence type="ECO:0008006" key="3">
    <source>
        <dbReference type="Google" id="ProtNLM"/>
    </source>
</evidence>
<proteinExistence type="predicted"/>
<evidence type="ECO:0000313" key="2">
    <source>
        <dbReference type="Proteomes" id="UP000077755"/>
    </source>
</evidence>
<protein>
    <recommendedName>
        <fullName evidence="3">Transposase MuDR plant domain-containing protein</fullName>
    </recommendedName>
</protein>
<reference evidence="1" key="1">
    <citation type="journal article" date="2016" name="Nat. Genet.">
        <title>A high-quality carrot genome assembly provides new insights into carotenoid accumulation and asterid genome evolution.</title>
        <authorList>
            <person name="Iorizzo M."/>
            <person name="Ellison S."/>
            <person name="Senalik D."/>
            <person name="Zeng P."/>
            <person name="Satapoomin P."/>
            <person name="Huang J."/>
            <person name="Bowman M."/>
            <person name="Iovene M."/>
            <person name="Sanseverino W."/>
            <person name="Cavagnaro P."/>
            <person name="Yildiz M."/>
            <person name="Macko-Podgorni A."/>
            <person name="Moranska E."/>
            <person name="Grzebelus E."/>
            <person name="Grzebelus D."/>
            <person name="Ashrafi H."/>
            <person name="Zheng Z."/>
            <person name="Cheng S."/>
            <person name="Spooner D."/>
            <person name="Van Deynze A."/>
            <person name="Simon P."/>
        </authorList>
    </citation>
    <scope>NUCLEOTIDE SEQUENCE</scope>
    <source>
        <tissue evidence="1">Leaf</tissue>
    </source>
</reference>
<name>A0AAF0X958_DAUCS</name>
<sequence>METSRTYHYIIDDKKKKRIQVGCAKSCPFKMWVTLIEATQGWQIKTLKDDHNCVWNYNKRLVTVKWLADKYGDRIRKNPSWKLGEMQEEFKRELKVDVGEWKCFRVRQRALKGVEEKMRDHYSNIRKFGGEILRSNTQNTVEITTTRLQDGDPPRFQRIYIFYA</sequence>
<dbReference type="PANTHER" id="PTHR31973:SF187">
    <property type="entry name" value="MUTATOR TRANSPOSASE MUDRA PROTEIN"/>
    <property type="match status" value="1"/>
</dbReference>
<gene>
    <name evidence="1" type="ORF">DCAR_0622904</name>
</gene>
<dbReference type="EMBL" id="CP093348">
    <property type="protein sequence ID" value="WOH03505.1"/>
    <property type="molecule type" value="Genomic_DNA"/>
</dbReference>
<evidence type="ECO:0000313" key="1">
    <source>
        <dbReference type="EMBL" id="WOH03505.1"/>
    </source>
</evidence>
<dbReference type="PANTHER" id="PTHR31973">
    <property type="entry name" value="POLYPROTEIN, PUTATIVE-RELATED"/>
    <property type="match status" value="1"/>
</dbReference>